<reference evidence="6 7" key="1">
    <citation type="submission" date="2019-10" db="EMBL/GenBank/DDBJ databases">
        <title>Actinomadura rubteroloni sp. nov. and Actinomadura macrotermitis sp. nov., isolated from the gut of fungus growing-termite Macrotermes natalensis.</title>
        <authorList>
            <person name="Benndorf R."/>
            <person name="Martin K."/>
            <person name="Kuefner M."/>
            <person name="De Beer W."/>
            <person name="Kaster A.-K."/>
            <person name="Vollmers J."/>
            <person name="Poulsen M."/>
            <person name="Beemelmanns C."/>
        </authorList>
    </citation>
    <scope>NUCLEOTIDE SEQUENCE [LARGE SCALE GENOMIC DNA]</scope>
    <source>
        <strain evidence="6 7">RB68</strain>
    </source>
</reference>
<feature type="signal peptide" evidence="4">
    <location>
        <begin position="1"/>
        <end position="21"/>
    </location>
</feature>
<dbReference type="AlphaFoldDB" id="A0A7K0BP88"/>
<keyword evidence="3" id="KW-0472">Membrane</keyword>
<feature type="region of interest" description="Disordered" evidence="2">
    <location>
        <begin position="155"/>
        <end position="185"/>
    </location>
</feature>
<dbReference type="InterPro" id="IPR050570">
    <property type="entry name" value="Cell_wall_metabolism_enzyme"/>
</dbReference>
<feature type="domain" description="M23ase beta-sheet core" evidence="5">
    <location>
        <begin position="46"/>
        <end position="138"/>
    </location>
</feature>
<name>A0A7K0BP88_9ACTN</name>
<dbReference type="Pfam" id="PF01551">
    <property type="entry name" value="Peptidase_M23"/>
    <property type="match status" value="1"/>
</dbReference>
<dbReference type="CDD" id="cd12797">
    <property type="entry name" value="M23_peptidase"/>
    <property type="match status" value="1"/>
</dbReference>
<proteinExistence type="predicted"/>
<protein>
    <recommendedName>
        <fullName evidence="5">M23ase beta-sheet core domain-containing protein</fullName>
    </recommendedName>
</protein>
<evidence type="ECO:0000259" key="5">
    <source>
        <dbReference type="Pfam" id="PF01551"/>
    </source>
</evidence>
<keyword evidence="1 4" id="KW-0732">Signal</keyword>
<dbReference type="RefSeq" id="WP_235958744.1">
    <property type="nucleotide sequence ID" value="NZ_WEGH01000001.1"/>
</dbReference>
<sequence length="243" mass="25907">MSPFTLLLVCMLAGSPGPAQWRWPVGPPAPAVVRGFVPPALPWGPGHRGVDLAARPGGPVYAAGAGRVSYAGRLAGRGVVAITHGTLRTTYLPVRASVRAGRVVATGARIGVVEAAPMHCQVPCLHWGLRNDTAYLDPLSLVRPRVRLLPLWPAPDPQGPGDGATAGAEHGHAVPPAARRHDRPPRMGLRYATSAGGGALTGMTLTLLLAFFWRQGRVRKQVRRRPPPGVIDLARERRLRRAR</sequence>
<keyword evidence="7" id="KW-1185">Reference proteome</keyword>
<evidence type="ECO:0000313" key="7">
    <source>
        <dbReference type="Proteomes" id="UP000487268"/>
    </source>
</evidence>
<comment type="caution">
    <text evidence="6">The sequence shown here is derived from an EMBL/GenBank/DDBJ whole genome shotgun (WGS) entry which is preliminary data.</text>
</comment>
<dbReference type="GO" id="GO:0004222">
    <property type="term" value="F:metalloendopeptidase activity"/>
    <property type="evidence" value="ECO:0007669"/>
    <property type="project" value="TreeGrafter"/>
</dbReference>
<dbReference type="EMBL" id="WEGH01000001">
    <property type="protein sequence ID" value="MQY03008.1"/>
    <property type="molecule type" value="Genomic_DNA"/>
</dbReference>
<dbReference type="InterPro" id="IPR011055">
    <property type="entry name" value="Dup_hybrid_motif"/>
</dbReference>
<feature type="chain" id="PRO_5029721935" description="M23ase beta-sheet core domain-containing protein" evidence="4">
    <location>
        <begin position="22"/>
        <end position="243"/>
    </location>
</feature>
<evidence type="ECO:0000256" key="3">
    <source>
        <dbReference type="SAM" id="Phobius"/>
    </source>
</evidence>
<gene>
    <name evidence="6" type="ORF">ACRB68_10430</name>
</gene>
<keyword evidence="3" id="KW-0812">Transmembrane</keyword>
<evidence type="ECO:0000256" key="4">
    <source>
        <dbReference type="SAM" id="SignalP"/>
    </source>
</evidence>
<evidence type="ECO:0000256" key="1">
    <source>
        <dbReference type="ARBA" id="ARBA00022729"/>
    </source>
</evidence>
<evidence type="ECO:0000313" key="6">
    <source>
        <dbReference type="EMBL" id="MQY03008.1"/>
    </source>
</evidence>
<feature type="compositionally biased region" description="Low complexity" evidence="2">
    <location>
        <begin position="163"/>
        <end position="177"/>
    </location>
</feature>
<keyword evidence="3" id="KW-1133">Transmembrane helix</keyword>
<feature type="transmembrane region" description="Helical" evidence="3">
    <location>
        <begin position="191"/>
        <end position="213"/>
    </location>
</feature>
<evidence type="ECO:0000256" key="2">
    <source>
        <dbReference type="SAM" id="MobiDB-lite"/>
    </source>
</evidence>
<dbReference type="InterPro" id="IPR016047">
    <property type="entry name" value="M23ase_b-sheet_dom"/>
</dbReference>
<dbReference type="Proteomes" id="UP000487268">
    <property type="component" value="Unassembled WGS sequence"/>
</dbReference>
<dbReference type="PANTHER" id="PTHR21666:SF289">
    <property type="entry name" value="L-ALA--D-GLU ENDOPEPTIDASE"/>
    <property type="match status" value="1"/>
</dbReference>
<dbReference type="PANTHER" id="PTHR21666">
    <property type="entry name" value="PEPTIDASE-RELATED"/>
    <property type="match status" value="1"/>
</dbReference>
<dbReference type="Gene3D" id="2.70.70.10">
    <property type="entry name" value="Glucose Permease (Domain IIA)"/>
    <property type="match status" value="1"/>
</dbReference>
<accession>A0A7K0BP88</accession>
<organism evidence="6 7">
    <name type="scientific">Actinomadura macrotermitis</name>
    <dbReference type="NCBI Taxonomy" id="2585200"/>
    <lineage>
        <taxon>Bacteria</taxon>
        <taxon>Bacillati</taxon>
        <taxon>Actinomycetota</taxon>
        <taxon>Actinomycetes</taxon>
        <taxon>Streptosporangiales</taxon>
        <taxon>Thermomonosporaceae</taxon>
        <taxon>Actinomadura</taxon>
    </lineage>
</organism>
<dbReference type="SUPFAM" id="SSF51261">
    <property type="entry name" value="Duplicated hybrid motif"/>
    <property type="match status" value="1"/>
</dbReference>